<accession>A0A7W7GJI4</accession>
<reference evidence="3 4" key="1">
    <citation type="submission" date="2020-08" db="EMBL/GenBank/DDBJ databases">
        <title>Sequencing the genomes of 1000 actinobacteria strains.</title>
        <authorList>
            <person name="Klenk H.-P."/>
        </authorList>
    </citation>
    <scope>NUCLEOTIDE SEQUENCE [LARGE SCALE GENOMIC DNA]</scope>
    <source>
        <strain evidence="3 4">DSM 40483</strain>
    </source>
</reference>
<evidence type="ECO:0000313" key="4">
    <source>
        <dbReference type="Proteomes" id="UP000565089"/>
    </source>
</evidence>
<evidence type="ECO:0000256" key="1">
    <source>
        <dbReference type="SAM" id="MobiDB-lite"/>
    </source>
</evidence>
<evidence type="ECO:0000256" key="2">
    <source>
        <dbReference type="SAM" id="SignalP"/>
    </source>
</evidence>
<keyword evidence="4" id="KW-1185">Reference proteome</keyword>
<sequence length="239" mass="24906">MGRVLVVAVALVAALAGSAAVTAAAAVATAVGFPARGRDVPDVAMVVAGGTGRTAALRSGQRDFARLWQLLQPTHTETERVPDGWAEGDFPQVRLTVLWGLSGVGGRPSTNRPPGGDVAVERQDQLVVAEDGTPWVRSDPSPTVEDDDIRWHRAPRSVFERFDLAPLLGDADGEPVASPAAAADLGGPVRDDVRWAVAAGALGLAAGASGTLLIRRAAARREAGPPREEPRQVLIDLDE</sequence>
<feature type="region of interest" description="Disordered" evidence="1">
    <location>
        <begin position="219"/>
        <end position="239"/>
    </location>
</feature>
<organism evidence="3 4">
    <name type="scientific">Streptomyces luteogriseus</name>
    <dbReference type="NCBI Taxonomy" id="68233"/>
    <lineage>
        <taxon>Bacteria</taxon>
        <taxon>Bacillati</taxon>
        <taxon>Actinomycetota</taxon>
        <taxon>Actinomycetes</taxon>
        <taxon>Kitasatosporales</taxon>
        <taxon>Streptomycetaceae</taxon>
        <taxon>Streptomyces</taxon>
    </lineage>
</organism>
<feature type="compositionally biased region" description="Basic and acidic residues" evidence="1">
    <location>
        <begin position="219"/>
        <end position="231"/>
    </location>
</feature>
<dbReference type="GeneID" id="95794935"/>
<comment type="caution">
    <text evidence="3">The sequence shown here is derived from an EMBL/GenBank/DDBJ whole genome shotgun (WGS) entry which is preliminary data.</text>
</comment>
<evidence type="ECO:0000313" key="3">
    <source>
        <dbReference type="EMBL" id="MBB4713075.1"/>
    </source>
</evidence>
<dbReference type="AlphaFoldDB" id="A0A7W7GJI4"/>
<gene>
    <name evidence="3" type="ORF">BJ965_002957</name>
</gene>
<dbReference type="Proteomes" id="UP000565089">
    <property type="component" value="Unassembled WGS sequence"/>
</dbReference>
<keyword evidence="2" id="KW-0732">Signal</keyword>
<protein>
    <submittedName>
        <fullName evidence="3">Uncharacterized protein</fullName>
    </submittedName>
</protein>
<name>A0A7W7GJI4_9ACTN</name>
<feature type="chain" id="PRO_5039071657" evidence="2">
    <location>
        <begin position="20"/>
        <end position="239"/>
    </location>
</feature>
<proteinExistence type="predicted"/>
<feature type="signal peptide" evidence="2">
    <location>
        <begin position="1"/>
        <end position="19"/>
    </location>
</feature>
<dbReference type="RefSeq" id="WP_376777919.1">
    <property type="nucleotide sequence ID" value="NZ_JACHMS010000001.1"/>
</dbReference>
<dbReference type="EMBL" id="JACHMS010000001">
    <property type="protein sequence ID" value="MBB4713075.1"/>
    <property type="molecule type" value="Genomic_DNA"/>
</dbReference>